<evidence type="ECO:0000313" key="3">
    <source>
        <dbReference type="Proteomes" id="UP001485043"/>
    </source>
</evidence>
<dbReference type="InterPro" id="IPR027986">
    <property type="entry name" value="TCAIM"/>
</dbReference>
<feature type="non-terminal residue" evidence="2">
    <location>
        <position position="208"/>
    </location>
</feature>
<dbReference type="AlphaFoldDB" id="A0AAW1T016"/>
<dbReference type="EMBL" id="JALJOV010000549">
    <property type="protein sequence ID" value="KAK9862834.1"/>
    <property type="molecule type" value="Genomic_DNA"/>
</dbReference>
<dbReference type="InterPro" id="IPR028031">
    <property type="entry name" value="DUF4460"/>
</dbReference>
<organism evidence="2 3">
    <name type="scientific">Apatococcus fuscideae</name>
    <dbReference type="NCBI Taxonomy" id="2026836"/>
    <lineage>
        <taxon>Eukaryota</taxon>
        <taxon>Viridiplantae</taxon>
        <taxon>Chlorophyta</taxon>
        <taxon>core chlorophytes</taxon>
        <taxon>Trebouxiophyceae</taxon>
        <taxon>Chlorellales</taxon>
        <taxon>Chlorellaceae</taxon>
        <taxon>Apatococcus</taxon>
    </lineage>
</organism>
<gene>
    <name evidence="2" type="ORF">WJX84_006695</name>
</gene>
<sequence length="208" mass="22517">MHSALLRLTSYVFQRTTSQTYQGVLVLAQIKSPSHQCEGALQHKAHRPATIKSPVLRAYSSFTEGGRQVNLKTQLRELYKLIHPDLFHAHPPAQKENERSFKLLQEYLDAGKRGGNPAAAALPYNFKFFLRKGDTETRQDSDASSTIEQDDRDALAKATSSTSPGGALVNGSSLAVGDAMAAEAMGLRCVALLLPPPAPSPFDAVTGE</sequence>
<feature type="domain" description="DUF4460" evidence="1">
    <location>
        <begin position="69"/>
        <end position="147"/>
    </location>
</feature>
<name>A0AAW1T016_9CHLO</name>
<keyword evidence="3" id="KW-1185">Reference proteome</keyword>
<reference evidence="2 3" key="1">
    <citation type="journal article" date="2024" name="Nat. Commun.">
        <title>Phylogenomics reveals the evolutionary origins of lichenization in chlorophyte algae.</title>
        <authorList>
            <person name="Puginier C."/>
            <person name="Libourel C."/>
            <person name="Otte J."/>
            <person name="Skaloud P."/>
            <person name="Haon M."/>
            <person name="Grisel S."/>
            <person name="Petersen M."/>
            <person name="Berrin J.G."/>
            <person name="Delaux P.M."/>
            <person name="Dal Grande F."/>
            <person name="Keller J."/>
        </authorList>
    </citation>
    <scope>NUCLEOTIDE SEQUENCE [LARGE SCALE GENOMIC DNA]</scope>
    <source>
        <strain evidence="2 3">SAG 2523</strain>
    </source>
</reference>
<proteinExistence type="predicted"/>
<dbReference type="PANTHER" id="PTHR31596:SF1">
    <property type="entry name" value="T-CELL ACTIVATION INHIBITOR, MITOCHONDRIAL"/>
    <property type="match status" value="1"/>
</dbReference>
<comment type="caution">
    <text evidence="2">The sequence shown here is derived from an EMBL/GenBank/DDBJ whole genome shotgun (WGS) entry which is preliminary data.</text>
</comment>
<dbReference type="PANTHER" id="PTHR31596">
    <property type="entry name" value="T-CELL ACTIVATION INHIBITOR, MITOCHONDRIAL"/>
    <property type="match status" value="1"/>
</dbReference>
<dbReference type="GO" id="GO:0005739">
    <property type="term" value="C:mitochondrion"/>
    <property type="evidence" value="ECO:0007669"/>
    <property type="project" value="TreeGrafter"/>
</dbReference>
<evidence type="ECO:0000313" key="2">
    <source>
        <dbReference type="EMBL" id="KAK9862834.1"/>
    </source>
</evidence>
<dbReference type="Pfam" id="PF14687">
    <property type="entry name" value="DUF4460"/>
    <property type="match status" value="1"/>
</dbReference>
<protein>
    <recommendedName>
        <fullName evidence="1">DUF4460 domain-containing protein</fullName>
    </recommendedName>
</protein>
<dbReference type="Proteomes" id="UP001485043">
    <property type="component" value="Unassembled WGS sequence"/>
</dbReference>
<accession>A0AAW1T016</accession>
<evidence type="ECO:0000259" key="1">
    <source>
        <dbReference type="Pfam" id="PF14687"/>
    </source>
</evidence>